<dbReference type="Pfam" id="PF00005">
    <property type="entry name" value="ABC_tran"/>
    <property type="match status" value="1"/>
</dbReference>
<dbReference type="SUPFAM" id="SSF52540">
    <property type="entry name" value="P-loop containing nucleoside triphosphate hydrolases"/>
    <property type="match status" value="1"/>
</dbReference>
<dbReference type="RefSeq" id="WP_015357774.1">
    <property type="nucleotide sequence ID" value="NZ_CP014672.1"/>
</dbReference>
<evidence type="ECO:0000256" key="3">
    <source>
        <dbReference type="ARBA" id="ARBA00022741"/>
    </source>
</evidence>
<dbReference type="InterPro" id="IPR045865">
    <property type="entry name" value="ACT-like_dom_sf"/>
</dbReference>
<dbReference type="InterPro" id="IPR018449">
    <property type="entry name" value="NIL_domain"/>
</dbReference>
<dbReference type="InterPro" id="IPR041701">
    <property type="entry name" value="MetN_ABC"/>
</dbReference>
<protein>
    <submittedName>
        <fullName evidence="9">ABC transporter</fullName>
    </submittedName>
</protein>
<dbReference type="InterPro" id="IPR017871">
    <property type="entry name" value="ABC_transporter-like_CS"/>
</dbReference>
<dbReference type="InterPro" id="IPR027417">
    <property type="entry name" value="P-loop_NTPase"/>
</dbReference>
<dbReference type="GO" id="GO:0005524">
    <property type="term" value="F:ATP binding"/>
    <property type="evidence" value="ECO:0007669"/>
    <property type="project" value="UniProtKB-KW"/>
</dbReference>
<proteinExistence type="predicted"/>
<evidence type="ECO:0000256" key="2">
    <source>
        <dbReference type="ARBA" id="ARBA00022475"/>
    </source>
</evidence>
<dbReference type="PANTHER" id="PTHR43166">
    <property type="entry name" value="AMINO ACID IMPORT ATP-BINDING PROTEIN"/>
    <property type="match status" value="1"/>
</dbReference>
<dbReference type="SMART" id="SM00382">
    <property type="entry name" value="AAA"/>
    <property type="match status" value="1"/>
</dbReference>
<accession>A0A1B1Y9X0</accession>
<dbReference type="PROSITE" id="PS00211">
    <property type="entry name" value="ABC_TRANSPORTER_1"/>
    <property type="match status" value="1"/>
</dbReference>
<dbReference type="Gene3D" id="3.30.70.260">
    <property type="match status" value="1"/>
</dbReference>
<dbReference type="InterPro" id="IPR050086">
    <property type="entry name" value="MetN_ABC_transporter-like"/>
</dbReference>
<sequence>MISLRNLCKTFETANGPVEVLKNIDLDIKKGEVFGIIGLSGAGKSTLVRCINLLEKPTSGEIIFDGMNLMKLSRKELLKVRQSMGMVFQSFNLLQQRTALKNVCYPLEIAHVPKDRARKKAVELLEMVGLADKLNAYPSQLSGGQKQRVAIARALATDPKVLLCDEITSALDPNTTRSILELLQNINRTMGVTIVMITHEMEVIEQICHRVAVINGGRIVEMGDVKEVFLRPRSETAKQLILPKSGEIHRMTGKKCLRIIFDGNSAFEPIISNMTLECRAVVNILYANTKSIEGKAYGEMLLQLPDDETSIKRILAYLDEKGIYYREEEINV</sequence>
<dbReference type="OrthoDB" id="9804199at2"/>
<evidence type="ECO:0000256" key="1">
    <source>
        <dbReference type="ARBA" id="ARBA00022448"/>
    </source>
</evidence>
<evidence type="ECO:0000256" key="6">
    <source>
        <dbReference type="ARBA" id="ARBA00022970"/>
    </source>
</evidence>
<keyword evidence="6" id="KW-0029">Amino-acid transport</keyword>
<keyword evidence="5" id="KW-1278">Translocase</keyword>
<keyword evidence="2" id="KW-1003">Cell membrane</keyword>
<evidence type="ECO:0000256" key="5">
    <source>
        <dbReference type="ARBA" id="ARBA00022967"/>
    </source>
</evidence>
<dbReference type="GO" id="GO:0006865">
    <property type="term" value="P:amino acid transport"/>
    <property type="evidence" value="ECO:0007669"/>
    <property type="project" value="UniProtKB-KW"/>
</dbReference>
<keyword evidence="3" id="KW-0547">Nucleotide-binding</keyword>
<evidence type="ECO:0000313" key="10">
    <source>
        <dbReference type="Proteomes" id="UP000092971"/>
    </source>
</evidence>
<dbReference type="SUPFAM" id="SSF55021">
    <property type="entry name" value="ACT-like"/>
    <property type="match status" value="1"/>
</dbReference>
<dbReference type="PROSITE" id="PS50893">
    <property type="entry name" value="ABC_TRANSPORTER_2"/>
    <property type="match status" value="1"/>
</dbReference>
<dbReference type="Gene3D" id="3.40.50.300">
    <property type="entry name" value="P-loop containing nucleotide triphosphate hydrolases"/>
    <property type="match status" value="1"/>
</dbReference>
<name>A0A1B1Y9X0_THEST</name>
<dbReference type="SMART" id="SM00930">
    <property type="entry name" value="NIL"/>
    <property type="match status" value="1"/>
</dbReference>
<evidence type="ECO:0000256" key="4">
    <source>
        <dbReference type="ARBA" id="ARBA00022840"/>
    </source>
</evidence>
<reference evidence="9 10" key="1">
    <citation type="submission" date="2016-02" db="EMBL/GenBank/DDBJ databases">
        <title>Comparison of Clostridium stercorarium subspecies using comparative genomics and transcriptomics.</title>
        <authorList>
            <person name="Schellenberg J."/>
            <person name="Thallinger G."/>
            <person name="Levin D.B."/>
            <person name="Zhang X."/>
            <person name="Alvare G."/>
            <person name="Fristensky B."/>
            <person name="Sparling R."/>
        </authorList>
    </citation>
    <scope>NUCLEOTIDE SEQUENCE [LARGE SCALE GENOMIC DNA]</scope>
    <source>
        <strain evidence="9 10">DSM 2910</strain>
    </source>
</reference>
<dbReference type="GO" id="GO:0016887">
    <property type="term" value="F:ATP hydrolysis activity"/>
    <property type="evidence" value="ECO:0007669"/>
    <property type="project" value="InterPro"/>
</dbReference>
<keyword evidence="1" id="KW-0813">Transport</keyword>
<dbReference type="CDD" id="cd03258">
    <property type="entry name" value="ABC_MetN_methionine_transporter"/>
    <property type="match status" value="1"/>
</dbReference>
<keyword evidence="7" id="KW-0472">Membrane</keyword>
<evidence type="ECO:0000256" key="7">
    <source>
        <dbReference type="ARBA" id="ARBA00023136"/>
    </source>
</evidence>
<dbReference type="FunFam" id="3.40.50.300:FF:000032">
    <property type="entry name" value="Export ABC transporter ATP-binding protein"/>
    <property type="match status" value="1"/>
</dbReference>
<dbReference type="InterPro" id="IPR003439">
    <property type="entry name" value="ABC_transporter-like_ATP-bd"/>
</dbReference>
<dbReference type="GO" id="GO:0098796">
    <property type="term" value="C:membrane protein complex"/>
    <property type="evidence" value="ECO:0007669"/>
    <property type="project" value="UniProtKB-ARBA"/>
</dbReference>
<dbReference type="PANTHER" id="PTHR43166:SF30">
    <property type="entry name" value="METHIONINE IMPORT ATP-BINDING PROTEIN METN"/>
    <property type="match status" value="1"/>
</dbReference>
<dbReference type="Proteomes" id="UP000092971">
    <property type="component" value="Chromosome"/>
</dbReference>
<feature type="domain" description="ABC transporter" evidence="8">
    <location>
        <begin position="2"/>
        <end position="241"/>
    </location>
</feature>
<dbReference type="InterPro" id="IPR003593">
    <property type="entry name" value="AAA+_ATPase"/>
</dbReference>
<dbReference type="GO" id="GO:0022857">
    <property type="term" value="F:transmembrane transporter activity"/>
    <property type="evidence" value="ECO:0007669"/>
    <property type="project" value="UniProtKB-ARBA"/>
</dbReference>
<keyword evidence="4" id="KW-0067">ATP-binding</keyword>
<dbReference type="AlphaFoldDB" id="A0A1B1Y9X0"/>
<evidence type="ECO:0000313" key="9">
    <source>
        <dbReference type="EMBL" id="ANW97567.1"/>
    </source>
</evidence>
<dbReference type="Pfam" id="PF09383">
    <property type="entry name" value="NIL"/>
    <property type="match status" value="1"/>
</dbReference>
<gene>
    <name evidence="9" type="ORF">CSTERTH_00210</name>
</gene>
<evidence type="ECO:0000259" key="8">
    <source>
        <dbReference type="PROSITE" id="PS50893"/>
    </source>
</evidence>
<organism evidence="9 10">
    <name type="scientific">Thermoclostridium stercorarium subsp. thermolacticum DSM 2910</name>
    <dbReference type="NCBI Taxonomy" id="1121336"/>
    <lineage>
        <taxon>Bacteria</taxon>
        <taxon>Bacillati</taxon>
        <taxon>Bacillota</taxon>
        <taxon>Clostridia</taxon>
        <taxon>Eubacteriales</taxon>
        <taxon>Oscillospiraceae</taxon>
        <taxon>Thermoclostridium</taxon>
    </lineage>
</organism>
<dbReference type="EMBL" id="CP014672">
    <property type="protein sequence ID" value="ANW97567.1"/>
    <property type="molecule type" value="Genomic_DNA"/>
</dbReference>